<proteinExistence type="predicted"/>
<sequence>MKNKKNWVNLSMLIDEVNRLFYRMQFVEERTQAFENLDSAERSVLFFLASEEASIPELAFMRNVSRQRMHQIIIKLQKKKLIEANYNPKHSTSSKFKLSLIGKKILLRMLQRERKLYKNLIPSTDDRFIVIARKLKEIREVFERVPF</sequence>
<dbReference type="InterPro" id="IPR036390">
    <property type="entry name" value="WH_DNA-bd_sf"/>
</dbReference>
<protein>
    <submittedName>
        <fullName evidence="1">Uncharacterized protein</fullName>
    </submittedName>
</protein>
<evidence type="ECO:0000313" key="2">
    <source>
        <dbReference type="Proteomes" id="UP000245133"/>
    </source>
</evidence>
<dbReference type="AlphaFoldDB" id="A0A2P2DV51"/>
<dbReference type="EMBL" id="BFBB01000001">
    <property type="protein sequence ID" value="GBF48518.1"/>
    <property type="molecule type" value="Genomic_DNA"/>
</dbReference>
<dbReference type="Proteomes" id="UP000245133">
    <property type="component" value="Unassembled WGS sequence"/>
</dbReference>
<gene>
    <name evidence="1" type="ORF">LPTSP4_00170</name>
</gene>
<name>A0A2P2DV51_9LEPT</name>
<organism evidence="1 2">
    <name type="scientific">Leptospira ryugenii</name>
    <dbReference type="NCBI Taxonomy" id="1917863"/>
    <lineage>
        <taxon>Bacteria</taxon>
        <taxon>Pseudomonadati</taxon>
        <taxon>Spirochaetota</taxon>
        <taxon>Spirochaetia</taxon>
        <taxon>Leptospirales</taxon>
        <taxon>Leptospiraceae</taxon>
        <taxon>Leptospira</taxon>
    </lineage>
</organism>
<reference evidence="1 2" key="1">
    <citation type="submission" date="2018-02" db="EMBL/GenBank/DDBJ databases">
        <title>Novel Leptospira species isolated from soil and water in Japan.</title>
        <authorList>
            <person name="Nakao R."/>
            <person name="Masuzawa T."/>
        </authorList>
    </citation>
    <scope>NUCLEOTIDE SEQUENCE [LARGE SCALE GENOMIC DNA]</scope>
    <source>
        <strain evidence="1 2">YH101</strain>
    </source>
</reference>
<dbReference type="OrthoDB" id="9831290at2"/>
<dbReference type="SUPFAM" id="SSF46785">
    <property type="entry name" value="Winged helix' DNA-binding domain"/>
    <property type="match status" value="1"/>
</dbReference>
<accession>A0A2P2DV51</accession>
<comment type="caution">
    <text evidence="1">The sequence shown here is derived from an EMBL/GenBank/DDBJ whole genome shotgun (WGS) entry which is preliminary data.</text>
</comment>
<keyword evidence="2" id="KW-1185">Reference proteome</keyword>
<dbReference type="InterPro" id="IPR036388">
    <property type="entry name" value="WH-like_DNA-bd_sf"/>
</dbReference>
<dbReference type="RefSeq" id="WP_108972405.1">
    <property type="nucleotide sequence ID" value="NZ_BFBB01000001.1"/>
</dbReference>
<dbReference type="Gene3D" id="1.10.10.10">
    <property type="entry name" value="Winged helix-like DNA-binding domain superfamily/Winged helix DNA-binding domain"/>
    <property type="match status" value="1"/>
</dbReference>
<evidence type="ECO:0000313" key="1">
    <source>
        <dbReference type="EMBL" id="GBF48518.1"/>
    </source>
</evidence>